<feature type="transmembrane region" description="Helical" evidence="9">
    <location>
        <begin position="134"/>
        <end position="152"/>
    </location>
</feature>
<feature type="transmembrane region" description="Helical" evidence="9">
    <location>
        <begin position="403"/>
        <end position="428"/>
    </location>
</feature>
<dbReference type="PROSITE" id="PS00217">
    <property type="entry name" value="SUGAR_TRANSPORT_2"/>
    <property type="match status" value="1"/>
</dbReference>
<dbReference type="GO" id="GO:0005351">
    <property type="term" value="F:carbohydrate:proton symporter activity"/>
    <property type="evidence" value="ECO:0007669"/>
    <property type="project" value="TreeGrafter"/>
</dbReference>
<feature type="transmembrane region" description="Helical" evidence="9">
    <location>
        <begin position="352"/>
        <end position="369"/>
    </location>
</feature>
<gene>
    <name evidence="11" type="ORF">ACLA_008130</name>
</gene>
<dbReference type="AlphaFoldDB" id="A1CDX6"/>
<evidence type="ECO:0000256" key="5">
    <source>
        <dbReference type="ARBA" id="ARBA00022989"/>
    </source>
</evidence>
<dbReference type="VEuPathDB" id="FungiDB:ACLA_008130"/>
<feature type="transmembrane region" description="Helical" evidence="9">
    <location>
        <begin position="101"/>
        <end position="122"/>
    </location>
</feature>
<dbReference type="GeneID" id="4705451"/>
<dbReference type="GO" id="GO:0000023">
    <property type="term" value="P:maltose metabolic process"/>
    <property type="evidence" value="ECO:0007669"/>
    <property type="project" value="UniProtKB-KW"/>
</dbReference>
<feature type="transmembrane region" description="Helical" evidence="9">
    <location>
        <begin position="54"/>
        <end position="81"/>
    </location>
</feature>
<dbReference type="Pfam" id="PF00083">
    <property type="entry name" value="Sugar_tr"/>
    <property type="match status" value="1"/>
</dbReference>
<dbReference type="eggNOG" id="KOG0254">
    <property type="taxonomic scope" value="Eukaryota"/>
</dbReference>
<feature type="transmembrane region" description="Helical" evidence="9">
    <location>
        <begin position="449"/>
        <end position="466"/>
    </location>
</feature>
<evidence type="ECO:0000256" key="3">
    <source>
        <dbReference type="ARBA" id="ARBA00022448"/>
    </source>
</evidence>
<dbReference type="InterPro" id="IPR003663">
    <property type="entry name" value="Sugar/inositol_transpt"/>
</dbReference>
<dbReference type="RefSeq" id="XP_001273479.1">
    <property type="nucleotide sequence ID" value="XM_001273478.1"/>
</dbReference>
<feature type="transmembrane region" description="Helical" evidence="9">
    <location>
        <begin position="376"/>
        <end position="397"/>
    </location>
</feature>
<keyword evidence="12" id="KW-1185">Reference proteome</keyword>
<dbReference type="InterPro" id="IPR050360">
    <property type="entry name" value="MFS_Sugar_Transporters"/>
</dbReference>
<sequence length="541" mass="59951">MEKEKSTGIEHVEENHYSSEHGHGEVVASAAAQAALDKEHSMSPLQALKVYRKAVGWSILMSCAIIMEGYDVVLIGSFFAYPEFNKKYGHIMSDGSYGLDAKWQAALTNSMACGQIIGLFLNGIMSERFGYRRTLMACLAATVGIIFILFFAPNIQTLVVGELFMGIPLGVYQTLTVTYASEVCPVSLRAYLTTYVNLCWVLGQLIASGILKGLNTRTDQWAYRIPFAIQWVWPVPIFIGVWLAPESPWWLIRKDRREDAIKSLNRLATPGHPDFDAEETVAMIAYTDALERQTQTGTSYLDCFRGVDLRRTEISCLVWAAQSLCGAGLMGYSTVFYQRAGLAVSQSFTMSLVQYAIGVIGTFASWAMMTYFGRRTLYVGGLAALTGVLFVIGFISIPASSTALSWATGSMLLVYTFIYDSTVGPVCFSLVSEMPASRLRTKTVVLARNMYNILNLVTGIIIPYMLNVDGWNWRGKSGFFWAGLCICCATWAFLRLPEPKGRSYAELDVLFERKTRTRDFSKADTGLVDTRGDQKADPLGV</sequence>
<organism evidence="11 12">
    <name type="scientific">Aspergillus clavatus (strain ATCC 1007 / CBS 513.65 / DSM 816 / NCTC 3887 / NRRL 1 / QM 1276 / 107)</name>
    <dbReference type="NCBI Taxonomy" id="344612"/>
    <lineage>
        <taxon>Eukaryota</taxon>
        <taxon>Fungi</taxon>
        <taxon>Dikarya</taxon>
        <taxon>Ascomycota</taxon>
        <taxon>Pezizomycotina</taxon>
        <taxon>Eurotiomycetes</taxon>
        <taxon>Eurotiomycetidae</taxon>
        <taxon>Eurotiales</taxon>
        <taxon>Aspergillaceae</taxon>
        <taxon>Aspergillus</taxon>
        <taxon>Aspergillus subgen. Fumigati</taxon>
    </lineage>
</organism>
<dbReference type="PROSITE" id="PS50850">
    <property type="entry name" value="MFS"/>
    <property type="match status" value="1"/>
</dbReference>
<dbReference type="InterPro" id="IPR020846">
    <property type="entry name" value="MFS_dom"/>
</dbReference>
<keyword evidence="6 9" id="KW-0472">Membrane</keyword>
<dbReference type="GO" id="GO:0016020">
    <property type="term" value="C:membrane"/>
    <property type="evidence" value="ECO:0007669"/>
    <property type="project" value="UniProtKB-SubCell"/>
</dbReference>
<dbReference type="OMA" id="LDKEHSM"/>
<comment type="similarity">
    <text evidence="2 8">Belongs to the major facilitator superfamily. Sugar transporter (TC 2.A.1.1) family.</text>
</comment>
<evidence type="ECO:0000313" key="12">
    <source>
        <dbReference type="Proteomes" id="UP000006701"/>
    </source>
</evidence>
<evidence type="ECO:0000259" key="10">
    <source>
        <dbReference type="PROSITE" id="PS50850"/>
    </source>
</evidence>
<feature type="transmembrane region" description="Helical" evidence="9">
    <location>
        <begin position="478"/>
        <end position="494"/>
    </location>
</feature>
<feature type="domain" description="Major facilitator superfamily (MFS) profile" evidence="10">
    <location>
        <begin position="57"/>
        <end position="500"/>
    </location>
</feature>
<dbReference type="InterPro" id="IPR036259">
    <property type="entry name" value="MFS_trans_sf"/>
</dbReference>
<dbReference type="PANTHER" id="PTHR48022">
    <property type="entry name" value="PLASTIDIC GLUCOSE TRANSPORTER 4"/>
    <property type="match status" value="1"/>
</dbReference>
<proteinExistence type="inferred from homology"/>
<keyword evidence="7" id="KW-0462">Maltose metabolism</keyword>
<reference evidence="11 12" key="1">
    <citation type="journal article" date="2008" name="PLoS Genet.">
        <title>Genomic islands in the pathogenic filamentous fungus Aspergillus fumigatus.</title>
        <authorList>
            <person name="Fedorova N.D."/>
            <person name="Khaldi N."/>
            <person name="Joardar V.S."/>
            <person name="Maiti R."/>
            <person name="Amedeo P."/>
            <person name="Anderson M.J."/>
            <person name="Crabtree J."/>
            <person name="Silva J.C."/>
            <person name="Badger J.H."/>
            <person name="Albarraq A."/>
            <person name="Angiuoli S."/>
            <person name="Bussey H."/>
            <person name="Bowyer P."/>
            <person name="Cotty P.J."/>
            <person name="Dyer P.S."/>
            <person name="Egan A."/>
            <person name="Galens K."/>
            <person name="Fraser-Liggett C.M."/>
            <person name="Haas B.J."/>
            <person name="Inman J.M."/>
            <person name="Kent R."/>
            <person name="Lemieux S."/>
            <person name="Malavazi I."/>
            <person name="Orvis J."/>
            <person name="Roemer T."/>
            <person name="Ronning C.M."/>
            <person name="Sundaram J.P."/>
            <person name="Sutton G."/>
            <person name="Turner G."/>
            <person name="Venter J.C."/>
            <person name="White O.R."/>
            <person name="Whitty B.R."/>
            <person name="Youngman P."/>
            <person name="Wolfe K.H."/>
            <person name="Goldman G.H."/>
            <person name="Wortman J.R."/>
            <person name="Jiang B."/>
            <person name="Denning D.W."/>
            <person name="Nierman W.C."/>
        </authorList>
    </citation>
    <scope>NUCLEOTIDE SEQUENCE [LARGE SCALE GENOMIC DNA]</scope>
    <source>
        <strain evidence="12">ATCC 1007 / CBS 513.65 / DSM 816 / NCTC 3887 / NRRL 1</strain>
    </source>
</reference>
<comment type="subcellular location">
    <subcellularLocation>
        <location evidence="1">Membrane</location>
        <topology evidence="1">Multi-pass membrane protein</topology>
    </subcellularLocation>
</comment>
<keyword evidence="5 9" id="KW-1133">Transmembrane helix</keyword>
<evidence type="ECO:0000256" key="2">
    <source>
        <dbReference type="ARBA" id="ARBA00010992"/>
    </source>
</evidence>
<dbReference type="NCBIfam" id="TIGR00879">
    <property type="entry name" value="SP"/>
    <property type="match status" value="1"/>
</dbReference>
<protein>
    <submittedName>
        <fullName evidence="11">MFS alpha-glucoside transporter, putative</fullName>
    </submittedName>
</protein>
<keyword evidence="3 8" id="KW-0813">Transport</keyword>
<evidence type="ECO:0000256" key="6">
    <source>
        <dbReference type="ARBA" id="ARBA00023136"/>
    </source>
</evidence>
<dbReference type="PANTHER" id="PTHR48022:SF5">
    <property type="entry name" value="ALPHA-GLUCOSIDES PERMEASE MPH2-RELATED"/>
    <property type="match status" value="1"/>
</dbReference>
<evidence type="ECO:0000256" key="7">
    <source>
        <dbReference type="ARBA" id="ARBA00026248"/>
    </source>
</evidence>
<evidence type="ECO:0000256" key="4">
    <source>
        <dbReference type="ARBA" id="ARBA00022692"/>
    </source>
</evidence>
<dbReference type="Gene3D" id="1.20.1250.20">
    <property type="entry name" value="MFS general substrate transporter like domains"/>
    <property type="match status" value="1"/>
</dbReference>
<dbReference type="EMBL" id="DS027051">
    <property type="protein sequence ID" value="EAW12053.1"/>
    <property type="molecule type" value="Genomic_DNA"/>
</dbReference>
<dbReference type="OrthoDB" id="6612291at2759"/>
<dbReference type="HOGENOM" id="CLU_001265_11_5_1"/>
<dbReference type="InterPro" id="IPR005828">
    <property type="entry name" value="MFS_sugar_transport-like"/>
</dbReference>
<dbReference type="Proteomes" id="UP000006701">
    <property type="component" value="Unassembled WGS sequence"/>
</dbReference>
<accession>A1CDX6</accession>
<feature type="transmembrane region" description="Helical" evidence="9">
    <location>
        <begin position="231"/>
        <end position="252"/>
    </location>
</feature>
<feature type="transmembrane region" description="Helical" evidence="9">
    <location>
        <begin position="314"/>
        <end position="332"/>
    </location>
</feature>
<evidence type="ECO:0000256" key="9">
    <source>
        <dbReference type="SAM" id="Phobius"/>
    </source>
</evidence>
<evidence type="ECO:0000256" key="8">
    <source>
        <dbReference type="RuleBase" id="RU003346"/>
    </source>
</evidence>
<dbReference type="SUPFAM" id="SSF103473">
    <property type="entry name" value="MFS general substrate transporter"/>
    <property type="match status" value="1"/>
</dbReference>
<evidence type="ECO:0000313" key="11">
    <source>
        <dbReference type="EMBL" id="EAW12053.1"/>
    </source>
</evidence>
<dbReference type="InterPro" id="IPR005829">
    <property type="entry name" value="Sugar_transporter_CS"/>
</dbReference>
<dbReference type="FunFam" id="1.20.1250.20:FF:000149">
    <property type="entry name" value="MFS transporter, SP family, general alpha glucoside:H+ symporter"/>
    <property type="match status" value="1"/>
</dbReference>
<evidence type="ECO:0000256" key="1">
    <source>
        <dbReference type="ARBA" id="ARBA00004141"/>
    </source>
</evidence>
<dbReference type="KEGG" id="act:ACLA_008130"/>
<name>A1CDX6_ASPCL</name>
<keyword evidence="4 9" id="KW-0812">Transmembrane</keyword>